<proteinExistence type="predicted"/>
<organism evidence="2 3">
    <name type="scientific">Paenibacillus ginsengarvi</name>
    <dbReference type="NCBI Taxonomy" id="400777"/>
    <lineage>
        <taxon>Bacteria</taxon>
        <taxon>Bacillati</taxon>
        <taxon>Bacillota</taxon>
        <taxon>Bacilli</taxon>
        <taxon>Bacillales</taxon>
        <taxon>Paenibacillaceae</taxon>
        <taxon>Paenibacillus</taxon>
    </lineage>
</organism>
<protein>
    <submittedName>
        <fullName evidence="2">AraC family transcriptional regulator</fullName>
    </submittedName>
</protein>
<dbReference type="InterPro" id="IPR053182">
    <property type="entry name" value="YobU-like_regulator"/>
</dbReference>
<dbReference type="EMBL" id="RBAH01000026">
    <property type="protein sequence ID" value="RKN72954.1"/>
    <property type="molecule type" value="Genomic_DNA"/>
</dbReference>
<dbReference type="Proteomes" id="UP000282311">
    <property type="component" value="Unassembled WGS sequence"/>
</dbReference>
<name>A0A3B0BL83_9BACL</name>
<sequence>MIIETKIVEKPAFTVIGMTETIQPDSCKPPSENAIAALWGRFGMRMQEIQNQLGWRSYGLMLQKPDSGMGAPFDYTAGVQITGECEVPEGMERIEVPAARYIVLTMRGPLDSINDVYKHFWGSWLRENAYEYDGGTRTGKYEFEFYDQRYTSPNDPNSEIDVYFPIRAK</sequence>
<dbReference type="InterPro" id="IPR011256">
    <property type="entry name" value="Reg_factor_effector_dom_sf"/>
</dbReference>
<keyword evidence="3" id="KW-1185">Reference proteome</keyword>
<accession>A0A3B0BL83</accession>
<dbReference type="SMART" id="SM00871">
    <property type="entry name" value="AraC_E_bind"/>
    <property type="match status" value="1"/>
</dbReference>
<dbReference type="InterPro" id="IPR010499">
    <property type="entry name" value="AraC_E-bd"/>
</dbReference>
<evidence type="ECO:0000259" key="1">
    <source>
        <dbReference type="SMART" id="SM00871"/>
    </source>
</evidence>
<dbReference type="PANTHER" id="PTHR36444:SF2">
    <property type="entry name" value="TRANSCRIPTIONAL REGULATOR PROTEIN YOBU-RELATED"/>
    <property type="match status" value="1"/>
</dbReference>
<dbReference type="Gene3D" id="3.20.80.10">
    <property type="entry name" value="Regulatory factor, effector binding domain"/>
    <property type="match status" value="1"/>
</dbReference>
<comment type="caution">
    <text evidence="2">The sequence shown here is derived from an EMBL/GenBank/DDBJ whole genome shotgun (WGS) entry which is preliminary data.</text>
</comment>
<evidence type="ECO:0000313" key="2">
    <source>
        <dbReference type="EMBL" id="RKN72954.1"/>
    </source>
</evidence>
<dbReference type="InterPro" id="IPR029442">
    <property type="entry name" value="GyrI-like"/>
</dbReference>
<dbReference type="Pfam" id="PF06445">
    <property type="entry name" value="GyrI-like"/>
    <property type="match status" value="1"/>
</dbReference>
<dbReference type="PANTHER" id="PTHR36444">
    <property type="entry name" value="TRANSCRIPTIONAL REGULATOR PROTEIN YOBU-RELATED"/>
    <property type="match status" value="1"/>
</dbReference>
<feature type="domain" description="AraC effector-binding" evidence="1">
    <location>
        <begin position="3"/>
        <end position="167"/>
    </location>
</feature>
<gene>
    <name evidence="2" type="ORF">D7M11_27775</name>
</gene>
<dbReference type="AlphaFoldDB" id="A0A3B0BL83"/>
<evidence type="ECO:0000313" key="3">
    <source>
        <dbReference type="Proteomes" id="UP000282311"/>
    </source>
</evidence>
<dbReference type="RefSeq" id="WP_120750530.1">
    <property type="nucleotide sequence ID" value="NZ_RBAH01000026.1"/>
</dbReference>
<dbReference type="SUPFAM" id="SSF55136">
    <property type="entry name" value="Probable bacterial effector-binding domain"/>
    <property type="match status" value="1"/>
</dbReference>
<dbReference type="OrthoDB" id="9773308at2"/>
<reference evidence="2 3" key="1">
    <citation type="journal article" date="2007" name="Int. J. Syst. Evol. Microbiol.">
        <title>Paenibacillus ginsengarvi sp. nov., isolated from soil from ginseng cultivation.</title>
        <authorList>
            <person name="Yoon M.H."/>
            <person name="Ten L.N."/>
            <person name="Im W.T."/>
        </authorList>
    </citation>
    <scope>NUCLEOTIDE SEQUENCE [LARGE SCALE GENOMIC DNA]</scope>
    <source>
        <strain evidence="2 3">KCTC 13059</strain>
    </source>
</reference>